<dbReference type="Gene3D" id="3.40.50.720">
    <property type="entry name" value="NAD(P)-binding Rossmann-like Domain"/>
    <property type="match status" value="1"/>
</dbReference>
<dbReference type="EMBL" id="JAKFHA010000015">
    <property type="protein sequence ID" value="MCF2530174.1"/>
    <property type="molecule type" value="Genomic_DNA"/>
</dbReference>
<dbReference type="PANTHER" id="PTHR43677">
    <property type="entry name" value="SHORT-CHAIN DEHYDROGENASE/REDUCTASE"/>
    <property type="match status" value="1"/>
</dbReference>
<dbReference type="InterPro" id="IPR002364">
    <property type="entry name" value="Quin_OxRdtase/zeta-crystal_CS"/>
</dbReference>
<dbReference type="SMART" id="SM00829">
    <property type="entry name" value="PKS_ER"/>
    <property type="match status" value="1"/>
</dbReference>
<dbReference type="PROSITE" id="PS01162">
    <property type="entry name" value="QOR_ZETA_CRYSTAL"/>
    <property type="match status" value="1"/>
</dbReference>
<dbReference type="InterPro" id="IPR036291">
    <property type="entry name" value="NAD(P)-bd_dom_sf"/>
</dbReference>
<dbReference type="RefSeq" id="WP_235054844.1">
    <property type="nucleotide sequence ID" value="NZ_JAKFHA010000015.1"/>
</dbReference>
<name>A0AA41U5P5_9ACTN</name>
<gene>
    <name evidence="2" type="ORF">LZ495_23530</name>
</gene>
<dbReference type="PANTHER" id="PTHR43677:SF4">
    <property type="entry name" value="QUINONE OXIDOREDUCTASE-LIKE PROTEIN 2"/>
    <property type="match status" value="1"/>
</dbReference>
<dbReference type="InterPro" id="IPR013149">
    <property type="entry name" value="ADH-like_C"/>
</dbReference>
<dbReference type="AlphaFoldDB" id="A0AA41U5P5"/>
<feature type="domain" description="Enoyl reductase (ER)" evidence="1">
    <location>
        <begin position="18"/>
        <end position="349"/>
    </location>
</feature>
<dbReference type="SUPFAM" id="SSF50129">
    <property type="entry name" value="GroES-like"/>
    <property type="match status" value="1"/>
</dbReference>
<dbReference type="GO" id="GO:0008270">
    <property type="term" value="F:zinc ion binding"/>
    <property type="evidence" value="ECO:0007669"/>
    <property type="project" value="InterPro"/>
</dbReference>
<dbReference type="SUPFAM" id="SSF51735">
    <property type="entry name" value="NAD(P)-binding Rossmann-fold domains"/>
    <property type="match status" value="1"/>
</dbReference>
<dbReference type="Gene3D" id="3.90.180.10">
    <property type="entry name" value="Medium-chain alcohol dehydrogenases, catalytic domain"/>
    <property type="match status" value="1"/>
</dbReference>
<organism evidence="2 3">
    <name type="scientific">Yinghuangia soli</name>
    <dbReference type="NCBI Taxonomy" id="2908204"/>
    <lineage>
        <taxon>Bacteria</taxon>
        <taxon>Bacillati</taxon>
        <taxon>Actinomycetota</taxon>
        <taxon>Actinomycetes</taxon>
        <taxon>Kitasatosporales</taxon>
        <taxon>Streptomycetaceae</taxon>
        <taxon>Yinghuangia</taxon>
    </lineage>
</organism>
<evidence type="ECO:0000313" key="3">
    <source>
        <dbReference type="Proteomes" id="UP001165378"/>
    </source>
</evidence>
<dbReference type="GO" id="GO:0016491">
    <property type="term" value="F:oxidoreductase activity"/>
    <property type="evidence" value="ECO:0007669"/>
    <property type="project" value="InterPro"/>
</dbReference>
<proteinExistence type="predicted"/>
<sequence length="355" mass="37761">MAMGKSVAAEAWVAERTGKPSEVLVRRAFEVREPGPNEVRLVNEAFSLNFNDIDCIYGRYATVPVSPPFVPGMEAVGVVEAAGPGAEDLIGTRVVGIPTGALGGYSTHVVCPVSMTLLVPEHVAGETAAAMHYPFHLSWLGLYERGKLQRDETLLVTAAAGGVGSAAVQLGRLAGARVIALAGGPEKAEVCRELGADLAIDYRAEGWVEKVNEFTGGDGVDVAFDLVGGQVTTDIFRTMGFGGRHLIAGYSSGIEQEHNASFDPWRMVYGNFSLVGVAHLYSDDPVAQWRRTGTRPTLRSHGIKVHADILRLLDEGKIAPVIGRRVDFADLPDAIDALEARNTHGKVVVGNLPAV</sequence>
<dbReference type="InterPro" id="IPR020843">
    <property type="entry name" value="ER"/>
</dbReference>
<evidence type="ECO:0000313" key="2">
    <source>
        <dbReference type="EMBL" id="MCF2530174.1"/>
    </source>
</evidence>
<accession>A0AA41U5P5</accession>
<keyword evidence="3" id="KW-1185">Reference proteome</keyword>
<dbReference type="Pfam" id="PF08240">
    <property type="entry name" value="ADH_N"/>
    <property type="match status" value="1"/>
</dbReference>
<dbReference type="InterPro" id="IPR013154">
    <property type="entry name" value="ADH-like_N"/>
</dbReference>
<protein>
    <submittedName>
        <fullName evidence="2">Zinc-binding dehydrogenase</fullName>
    </submittedName>
</protein>
<evidence type="ECO:0000259" key="1">
    <source>
        <dbReference type="SMART" id="SM00829"/>
    </source>
</evidence>
<dbReference type="InterPro" id="IPR011032">
    <property type="entry name" value="GroES-like_sf"/>
</dbReference>
<dbReference type="Pfam" id="PF00107">
    <property type="entry name" value="ADH_zinc_N"/>
    <property type="match status" value="1"/>
</dbReference>
<reference evidence="2" key="1">
    <citation type="submission" date="2022-01" db="EMBL/GenBank/DDBJ databases">
        <title>Genome-Based Taxonomic Classification of the Phylum Actinobacteria.</title>
        <authorList>
            <person name="Gao Y."/>
        </authorList>
    </citation>
    <scope>NUCLEOTIDE SEQUENCE</scope>
    <source>
        <strain evidence="2">KLBMP 8922</strain>
    </source>
</reference>
<comment type="caution">
    <text evidence="2">The sequence shown here is derived from an EMBL/GenBank/DDBJ whole genome shotgun (WGS) entry which is preliminary data.</text>
</comment>
<dbReference type="InterPro" id="IPR051397">
    <property type="entry name" value="Zn-ADH-like_protein"/>
</dbReference>
<dbReference type="Proteomes" id="UP001165378">
    <property type="component" value="Unassembled WGS sequence"/>
</dbReference>